<dbReference type="Gene3D" id="3.20.20.60">
    <property type="entry name" value="Phosphoenolpyruvate-binding domains"/>
    <property type="match status" value="1"/>
</dbReference>
<gene>
    <name evidence="2" type="ORF">CIB54_08090</name>
</gene>
<dbReference type="InterPro" id="IPR015813">
    <property type="entry name" value="Pyrv/PenolPyrv_kinase-like_dom"/>
</dbReference>
<dbReference type="Pfam" id="PF13714">
    <property type="entry name" value="PEP_mutase"/>
    <property type="match status" value="1"/>
</dbReference>
<reference evidence="2 3" key="1">
    <citation type="submission" date="2017-08" db="EMBL/GenBank/DDBJ databases">
        <authorList>
            <person name="de Groot N.N."/>
        </authorList>
    </citation>
    <scope>NUCLEOTIDE SEQUENCE [LARGE SCALE GENOMIC DNA]</scope>
    <source>
        <strain evidence="2 3">PfR 37</strain>
    </source>
</reference>
<organism evidence="2 3">
    <name type="scientific">Pseudomonas fluorescens</name>
    <dbReference type="NCBI Taxonomy" id="294"/>
    <lineage>
        <taxon>Bacteria</taxon>
        <taxon>Pseudomonadati</taxon>
        <taxon>Pseudomonadota</taxon>
        <taxon>Gammaproteobacteria</taxon>
        <taxon>Pseudomonadales</taxon>
        <taxon>Pseudomonadaceae</taxon>
        <taxon>Pseudomonas</taxon>
    </lineage>
</organism>
<name>A0A2N1EAG2_PSEFL</name>
<evidence type="ECO:0000313" key="2">
    <source>
        <dbReference type="EMBL" id="PKH23397.1"/>
    </source>
</evidence>
<dbReference type="Proteomes" id="UP000233564">
    <property type="component" value="Unassembled WGS sequence"/>
</dbReference>
<comment type="caution">
    <text evidence="2">The sequence shown here is derived from an EMBL/GenBank/DDBJ whole genome shotgun (WGS) entry which is preliminary data.</text>
</comment>
<accession>A0A2N1EAG2</accession>
<dbReference type="AlphaFoldDB" id="A0A2N1EAG2"/>
<keyword evidence="2" id="KW-0456">Lyase</keyword>
<dbReference type="SUPFAM" id="SSF51621">
    <property type="entry name" value="Phosphoenolpyruvate/pyruvate domain"/>
    <property type="match status" value="1"/>
</dbReference>
<dbReference type="InterPro" id="IPR040442">
    <property type="entry name" value="Pyrv_kinase-like_dom_sf"/>
</dbReference>
<evidence type="ECO:0000256" key="1">
    <source>
        <dbReference type="ARBA" id="ARBA00022723"/>
    </source>
</evidence>
<protein>
    <submittedName>
        <fullName evidence="2">Isocitrate lyase</fullName>
    </submittedName>
</protein>
<dbReference type="GO" id="GO:0046872">
    <property type="term" value="F:metal ion binding"/>
    <property type="evidence" value="ECO:0007669"/>
    <property type="project" value="UniProtKB-KW"/>
</dbReference>
<dbReference type="InterPro" id="IPR039556">
    <property type="entry name" value="ICL/PEPM"/>
</dbReference>
<proteinExistence type="predicted"/>
<dbReference type="PROSITE" id="PS00161">
    <property type="entry name" value="ISOCITRATE_LYASE"/>
    <property type="match status" value="1"/>
</dbReference>
<dbReference type="RefSeq" id="WP_065951830.1">
    <property type="nucleotide sequence ID" value="NZ_KZ477990.1"/>
</dbReference>
<dbReference type="GO" id="GO:0016833">
    <property type="term" value="F:oxo-acid-lyase activity"/>
    <property type="evidence" value="ECO:0007669"/>
    <property type="project" value="UniProtKB-ARBA"/>
</dbReference>
<dbReference type="InterPro" id="IPR018523">
    <property type="entry name" value="Isocitrate_lyase_ph_CS"/>
</dbReference>
<dbReference type="EMBL" id="NVXX01000010">
    <property type="protein sequence ID" value="PKH23397.1"/>
    <property type="molecule type" value="Genomic_DNA"/>
</dbReference>
<evidence type="ECO:0000313" key="3">
    <source>
        <dbReference type="Proteomes" id="UP000233564"/>
    </source>
</evidence>
<dbReference type="CDD" id="cd00377">
    <property type="entry name" value="ICL_PEPM"/>
    <property type="match status" value="1"/>
</dbReference>
<dbReference type="PANTHER" id="PTHR42905">
    <property type="entry name" value="PHOSPHOENOLPYRUVATE CARBOXYLASE"/>
    <property type="match status" value="1"/>
</dbReference>
<sequence length="283" mass="30506">MKSAKVLRDLLNSGKTVMAPGAYDGLSSRLVSLAGFDAVYASGGAIARASGYPDIGLLSFSEVVERIEKIVEASEIPVIADADTGFGGTANVQRTVRALERIGVAAFHLEDQTFPKRCGHLDNKSLIDVDDMCQKIKVARASLQDTNCLVIARTDAIAIEGFDAALVRAQRYVEAGADMIFVEAPQTLEQIQIIAQRLPGPKLMNMFYGGKTPLVSLPVLAELGYQLVIVPSDLQRAAIHAMQKTLAELQRSGDSHAMADELTSFSERELIVQTAKFLALDNL</sequence>
<keyword evidence="1" id="KW-0479">Metal-binding</keyword>
<dbReference type="PANTHER" id="PTHR42905:SF5">
    <property type="entry name" value="CARBOXYVINYL-CARBOXYPHOSPHONATE PHOSPHORYLMUTASE, CHLOROPLASTIC"/>
    <property type="match status" value="1"/>
</dbReference>